<dbReference type="Gene3D" id="3.40.47.10">
    <property type="match status" value="1"/>
</dbReference>
<dbReference type="SMART" id="SM00825">
    <property type="entry name" value="PKS_KS"/>
    <property type="match status" value="1"/>
</dbReference>
<dbReference type="InterPro" id="IPR000794">
    <property type="entry name" value="Beta-ketoacyl_synthase"/>
</dbReference>
<reference evidence="5 6" key="2">
    <citation type="submission" date="2019-09" db="EMBL/GenBank/DDBJ databases">
        <authorList>
            <person name="Jin C."/>
        </authorList>
    </citation>
    <scope>NUCLEOTIDE SEQUENCE [LARGE SCALE GENOMIC DNA]</scope>
    <source>
        <strain evidence="5 6">AN110305</strain>
    </source>
</reference>
<dbReference type="Pfam" id="PF02801">
    <property type="entry name" value="Ketoacyl-synt_C"/>
    <property type="match status" value="1"/>
</dbReference>
<dbReference type="InterPro" id="IPR014031">
    <property type="entry name" value="Ketoacyl_synth_C"/>
</dbReference>
<evidence type="ECO:0000256" key="2">
    <source>
        <dbReference type="ARBA" id="ARBA00022679"/>
    </source>
</evidence>
<keyword evidence="6" id="KW-1185">Reference proteome</keyword>
<dbReference type="PANTHER" id="PTHR11712:SF336">
    <property type="entry name" value="3-OXOACYL-[ACYL-CARRIER-PROTEIN] SYNTHASE, MITOCHONDRIAL"/>
    <property type="match status" value="1"/>
</dbReference>
<dbReference type="EMBL" id="VUOB01000005">
    <property type="protein sequence ID" value="KAA2265788.1"/>
    <property type="molecule type" value="Genomic_DNA"/>
</dbReference>
<evidence type="ECO:0000256" key="1">
    <source>
        <dbReference type="ARBA" id="ARBA00008467"/>
    </source>
</evidence>
<dbReference type="Proteomes" id="UP000323454">
    <property type="component" value="Unassembled WGS sequence"/>
</dbReference>
<dbReference type="GO" id="GO:0006633">
    <property type="term" value="P:fatty acid biosynthetic process"/>
    <property type="evidence" value="ECO:0007669"/>
    <property type="project" value="InterPro"/>
</dbReference>
<dbReference type="GO" id="GO:0005829">
    <property type="term" value="C:cytosol"/>
    <property type="evidence" value="ECO:0007669"/>
    <property type="project" value="TreeGrafter"/>
</dbReference>
<keyword evidence="2 3" id="KW-0808">Transferase</keyword>
<organism evidence="5 6">
    <name type="scientific">Solihabitans fulvus</name>
    <dbReference type="NCBI Taxonomy" id="1892852"/>
    <lineage>
        <taxon>Bacteria</taxon>
        <taxon>Bacillati</taxon>
        <taxon>Actinomycetota</taxon>
        <taxon>Actinomycetes</taxon>
        <taxon>Pseudonocardiales</taxon>
        <taxon>Pseudonocardiaceae</taxon>
        <taxon>Solihabitans</taxon>
    </lineage>
</organism>
<dbReference type="PROSITE" id="PS52004">
    <property type="entry name" value="KS3_2"/>
    <property type="match status" value="1"/>
</dbReference>
<dbReference type="InterPro" id="IPR016039">
    <property type="entry name" value="Thiolase-like"/>
</dbReference>
<dbReference type="Pfam" id="PF00109">
    <property type="entry name" value="ketoacyl-synt"/>
    <property type="match status" value="1"/>
</dbReference>
<feature type="domain" description="Ketosynthase family 3 (KS3)" evidence="4">
    <location>
        <begin position="9"/>
        <end position="408"/>
    </location>
</feature>
<evidence type="ECO:0000313" key="5">
    <source>
        <dbReference type="EMBL" id="KAA2265788.1"/>
    </source>
</evidence>
<dbReference type="GO" id="GO:0004315">
    <property type="term" value="F:3-oxoacyl-[acyl-carrier-protein] synthase activity"/>
    <property type="evidence" value="ECO:0007669"/>
    <property type="project" value="InterPro"/>
</dbReference>
<comment type="caution">
    <text evidence="5">The sequence shown here is derived from an EMBL/GenBank/DDBJ whole genome shotgun (WGS) entry which is preliminary data.</text>
</comment>
<comment type="similarity">
    <text evidence="1 3">Belongs to the thiolase-like superfamily. Beta-ketoacyl-ACP synthases family.</text>
</comment>
<dbReference type="SUPFAM" id="SSF53901">
    <property type="entry name" value="Thiolase-like"/>
    <property type="match status" value="2"/>
</dbReference>
<dbReference type="PROSITE" id="PS00606">
    <property type="entry name" value="KS3_1"/>
    <property type="match status" value="1"/>
</dbReference>
<dbReference type="InterPro" id="IPR020841">
    <property type="entry name" value="PKS_Beta-ketoAc_synthase_dom"/>
</dbReference>
<proteinExistence type="inferred from homology"/>
<dbReference type="PANTHER" id="PTHR11712">
    <property type="entry name" value="POLYKETIDE SYNTHASE-RELATED"/>
    <property type="match status" value="1"/>
</dbReference>
<sequence length="410" mass="42383">MSGPDGRGTRRVAVTGLGPVSNIGTGVREFGSGLRAGLVGYSKIRSFDPTGFPHAYAGEVPDFDPGPTLRRLEAGRWGRSGQFAAVAARLAVEDAGIAIDRRDARRVAVVMGTTSGESRLVDQLAAQAVAAGGYAGFDTNELTKLPAARLANAASEELGAAGLSVTLATACSASNYAIGYGFDLVAVGAADVVIAGGADSVCRWAHAGFYRLGALSEDRCSPFDRDRTGILTAEGGVALTLEAMDRAHARGARVYAEVFGYGLNCDARHMVTPNADSIAECMRLAHANAGVKPQEIDYICAHGTGTAINDQAEAQAVRQVFGANPPPMSSIKSMLGHTMGAASGFGAVAAVLAIAEGFLPPTANWSIPDPRFDWLDPVPNQSRPATVRVAQNNGFAFGGNNCITVFGALP</sequence>
<reference evidence="5 6" key="1">
    <citation type="submission" date="2019-09" db="EMBL/GenBank/DDBJ databases">
        <title>Goodfellowia gen. nov., a new genus of the Pseudonocardineae related to Actinoalloteichus, containing Goodfellowia coeruleoviolacea gen. nov., comb. nov. gen. nov., comb. nov.</title>
        <authorList>
            <person name="Labeda D."/>
        </authorList>
    </citation>
    <scope>NUCLEOTIDE SEQUENCE [LARGE SCALE GENOMIC DNA]</scope>
    <source>
        <strain evidence="5 6">AN110305</strain>
    </source>
</reference>
<dbReference type="InterPro" id="IPR018201">
    <property type="entry name" value="Ketoacyl_synth_AS"/>
</dbReference>
<name>A0A5B2XPD9_9PSEU</name>
<dbReference type="InterPro" id="IPR014030">
    <property type="entry name" value="Ketoacyl_synth_N"/>
</dbReference>
<evidence type="ECO:0000256" key="3">
    <source>
        <dbReference type="RuleBase" id="RU003694"/>
    </source>
</evidence>
<dbReference type="CDD" id="cd00834">
    <property type="entry name" value="KAS_I_II"/>
    <property type="match status" value="1"/>
</dbReference>
<protein>
    <submittedName>
        <fullName evidence="5">Beta-ketoacyl-[acyl-carrier-protein] synthase family protein</fullName>
    </submittedName>
</protein>
<evidence type="ECO:0000259" key="4">
    <source>
        <dbReference type="PROSITE" id="PS52004"/>
    </source>
</evidence>
<dbReference type="AlphaFoldDB" id="A0A5B2XPD9"/>
<accession>A0A5B2XPD9</accession>
<dbReference type="RefSeq" id="WP_149848073.1">
    <property type="nucleotide sequence ID" value="NZ_VUOB01000005.1"/>
</dbReference>
<dbReference type="OrthoDB" id="9808669at2"/>
<gene>
    <name evidence="5" type="ORF">F0L68_04305</name>
</gene>
<evidence type="ECO:0000313" key="6">
    <source>
        <dbReference type="Proteomes" id="UP000323454"/>
    </source>
</evidence>